<gene>
    <name evidence="3" type="ORF">OHK93_008333</name>
</gene>
<dbReference type="Pfam" id="PF17111">
    <property type="entry name" value="PigL_N"/>
    <property type="match status" value="1"/>
</dbReference>
<feature type="domain" description="Azaphilone pigments biosynthesis cluster protein L N-terminal" evidence="2">
    <location>
        <begin position="12"/>
        <end position="147"/>
    </location>
</feature>
<evidence type="ECO:0000313" key="4">
    <source>
        <dbReference type="Proteomes" id="UP001161017"/>
    </source>
</evidence>
<dbReference type="EMBL" id="JAPUFD010000008">
    <property type="protein sequence ID" value="MDI1489055.1"/>
    <property type="molecule type" value="Genomic_DNA"/>
</dbReference>
<reference evidence="3" key="1">
    <citation type="journal article" date="2023" name="Genome Biol. Evol.">
        <title>First Whole Genome Sequence and Flow Cytometry Genome Size Data for the Lichen-Forming Fungus Ramalina farinacea (Ascomycota).</title>
        <authorList>
            <person name="Llewellyn T."/>
            <person name="Mian S."/>
            <person name="Hill R."/>
            <person name="Leitch I.J."/>
            <person name="Gaya E."/>
        </authorList>
    </citation>
    <scope>NUCLEOTIDE SEQUENCE</scope>
    <source>
        <strain evidence="3">LIQ254RAFAR</strain>
    </source>
</reference>
<dbReference type="InterPro" id="IPR031348">
    <property type="entry name" value="PigL_N"/>
</dbReference>
<feature type="compositionally biased region" description="Low complexity" evidence="1">
    <location>
        <begin position="177"/>
        <end position="188"/>
    </location>
</feature>
<evidence type="ECO:0000256" key="1">
    <source>
        <dbReference type="SAM" id="MobiDB-lite"/>
    </source>
</evidence>
<evidence type="ECO:0000259" key="2">
    <source>
        <dbReference type="Pfam" id="PF17111"/>
    </source>
</evidence>
<proteinExistence type="predicted"/>
<comment type="caution">
    <text evidence="3">The sequence shown here is derived from an EMBL/GenBank/DDBJ whole genome shotgun (WGS) entry which is preliminary data.</text>
</comment>
<feature type="region of interest" description="Disordered" evidence="1">
    <location>
        <begin position="176"/>
        <end position="197"/>
    </location>
</feature>
<dbReference type="Proteomes" id="UP001161017">
    <property type="component" value="Unassembled WGS sequence"/>
</dbReference>
<protein>
    <recommendedName>
        <fullName evidence="2">Azaphilone pigments biosynthesis cluster protein L N-terminal domain-containing protein</fullName>
    </recommendedName>
</protein>
<feature type="region of interest" description="Disordered" evidence="1">
    <location>
        <begin position="459"/>
        <end position="483"/>
    </location>
</feature>
<sequence length="535" mass="60387">MFPPGWNVTEPVQLGVKLYRVVEALRSAPDSAKAFVTKISNFSGTLTELQRILDSENVSHSTEDLERLRRLVTQCQACVQGCEKYGEGFEKLTKDGNGKMDSAGQAARWTLHEEKTARLREEINGQINDIGLALAVINLRSDEATLSFGDIVLQSSYSIWDLYLITSMFLSRARLGTNRNPTTSSRRTSITDETNSTSRRDSIFGLENAVMESFMQNLSGVKASYYKHKSRISYPVSTIEAFRNKQNGRRYIIISPPSSYNIKLYLAPPTQRIVPQSEHPQAYGSTQKYNVKFIEPYLLRSQKISFERQPSDASKILSPSPTPVSSAASVVSARSCSSPILSVNNGVLKEESRRQEYDFEKENDYHRFQELLMGPDVTLQLQVPIQSVAAKKYSESKPTKESHLQLLRLWHYDGHQTLMFFANLSSTRYREYRLENLRPVESKSTTTIRLDVHLPGMVRRRSSSKNPLPINIPATGDQARSGGCIDENDMTDLDYLSIKFDDSKFRTAFLHEARFHSSAEEPAPSPSTLHSRSPS</sequence>
<organism evidence="3 4">
    <name type="scientific">Ramalina farinacea</name>
    <dbReference type="NCBI Taxonomy" id="258253"/>
    <lineage>
        <taxon>Eukaryota</taxon>
        <taxon>Fungi</taxon>
        <taxon>Dikarya</taxon>
        <taxon>Ascomycota</taxon>
        <taxon>Pezizomycotina</taxon>
        <taxon>Lecanoromycetes</taxon>
        <taxon>OSLEUM clade</taxon>
        <taxon>Lecanoromycetidae</taxon>
        <taxon>Lecanorales</taxon>
        <taxon>Lecanorineae</taxon>
        <taxon>Ramalinaceae</taxon>
        <taxon>Ramalina</taxon>
    </lineage>
</organism>
<keyword evidence="4" id="KW-1185">Reference proteome</keyword>
<accession>A0AA43QM86</accession>
<evidence type="ECO:0000313" key="3">
    <source>
        <dbReference type="EMBL" id="MDI1489055.1"/>
    </source>
</evidence>
<name>A0AA43QM86_9LECA</name>
<feature type="region of interest" description="Disordered" evidence="1">
    <location>
        <begin position="515"/>
        <end position="535"/>
    </location>
</feature>
<dbReference type="AlphaFoldDB" id="A0AA43QM86"/>